<keyword evidence="2" id="KW-1185">Reference proteome</keyword>
<dbReference type="EMBL" id="JAUTXU010000001">
    <property type="protein sequence ID" value="KAK3725996.1"/>
    <property type="molecule type" value="Genomic_DNA"/>
</dbReference>
<evidence type="ECO:0000313" key="1">
    <source>
        <dbReference type="EMBL" id="KAK3725996.1"/>
    </source>
</evidence>
<accession>A0ACC3NZM7</accession>
<protein>
    <submittedName>
        <fullName evidence="1">Uncharacterized protein</fullName>
    </submittedName>
</protein>
<reference evidence="1" key="1">
    <citation type="submission" date="2023-07" db="EMBL/GenBank/DDBJ databases">
        <title>Black Yeasts Isolated from many extreme environments.</title>
        <authorList>
            <person name="Coleine C."/>
            <person name="Stajich J.E."/>
            <person name="Selbmann L."/>
        </authorList>
    </citation>
    <scope>NUCLEOTIDE SEQUENCE</scope>
    <source>
        <strain evidence="1">CCFEE 5714</strain>
    </source>
</reference>
<name>A0ACC3NZM7_9PEZI</name>
<comment type="caution">
    <text evidence="1">The sequence shown here is derived from an EMBL/GenBank/DDBJ whole genome shotgun (WGS) entry which is preliminary data.</text>
</comment>
<evidence type="ECO:0000313" key="2">
    <source>
        <dbReference type="Proteomes" id="UP001281147"/>
    </source>
</evidence>
<dbReference type="Proteomes" id="UP001281147">
    <property type="component" value="Unassembled WGS sequence"/>
</dbReference>
<gene>
    <name evidence="1" type="ORF">LTR37_000144</name>
</gene>
<sequence>MGAFFFRGALLLFLLAISDSLVGGAFIPWENCLPDSTINSNPQLLQWVPLFLDAKFDSSNNLSVTVYGNVTGQQVQGDYPPPNDPDWQNDNITFGKIADVGSANNYSTLLADFMVLTYEAYEAKATQFCPTVSNGSSCPLGPVWNGNASNPSDLHAFRIEHNFGSPYHFSTLAGTIRVISGDSSALDVACVSTTITPDLGASIAGLVTWLPAVILILKAVATLVAAIWSPWGSSDIFRWSSNYGRDEDLLRLVTPGFGDCLQYIQFVTLMGSLTLQYPGFFQPALSQTAWSLLLFNQSFVSHGNGTQSLQDGIYVTDGKYGIATLRQLIGMDASMDVWACMAVFLAVIALALIVLCQLGFGFRWIYRMISNTSEEDLRQKNIPFTTGNMVRLLFNFFILPIVALSLFQLVISDLSPSAVVGMAAVLFVLLIVSAGWILRVIFTTKPRTILFDDMPTVLMYGPLYNTYSDSAAPFALVPVLITIMRGVAFGAVQPSGTAQIIILAICEVILILTLNGFRPFQGQTSMNAYHTFFAVVRLVTVLLSVAFVPKLAVTEASKGWIGYVILLMHACVLVFGFFLNSAQTLIEVAVRSAGLAGSGAQTGAIRGNILGWRMLKKRQGRGGQGDRASMSSDAAILRDADYEDGRARSMSASSQQLLGQSGTPNARRTSGLDNLSSDGKGVGSPEAGGNGGFAFAAGQMPTGQGKPSLGVKTDGEAFYRPPRRRTMDALTPGAQSRSVADMELPYQDFPGKAAARDSEVSAFGRDSPLPAYIRDRADSNGADASGQTPDYAVREVDQYYRGAALSHNPTRKLKTGPADPTGPAASAQSWFQRFRLGVQPKKKEAGKGFEVVRSSRMPPGVQRGEVAAEDVEMQISPPMNAEPYHDSPESKHGELQVAAGAERSVSPLDYHEHRVRPSKDSAVSAIAPAMQPETPMHPGMRAEYPARDRSLSSTSRTRPSHEYHGTERSMSATSHSRTRPSHESRSRSRVGHRESFEYENDRPARISEVPSLGPIPGVGGMDMPSRFGSQRSGNTDMGQEWLREVDNLNWSHPQSSVASRQPSNYSDRSYGQRAPAPNIPERSYYRPQSSEGPCWEPQGRSQSPHRDEVDFFDEPTGFLNFGGNGADDDDSRPNSFFNSSHHRAADSIHRNSFGANAAMQASSAEFMGASPPQQSGFGRGR</sequence>
<proteinExistence type="predicted"/>
<organism evidence="1 2">
    <name type="scientific">Vermiconidia calcicola</name>
    <dbReference type="NCBI Taxonomy" id="1690605"/>
    <lineage>
        <taxon>Eukaryota</taxon>
        <taxon>Fungi</taxon>
        <taxon>Dikarya</taxon>
        <taxon>Ascomycota</taxon>
        <taxon>Pezizomycotina</taxon>
        <taxon>Dothideomycetes</taxon>
        <taxon>Dothideomycetidae</taxon>
        <taxon>Mycosphaerellales</taxon>
        <taxon>Extremaceae</taxon>
        <taxon>Vermiconidia</taxon>
    </lineage>
</organism>